<keyword evidence="3" id="KW-0645">Protease</keyword>
<evidence type="ECO:0000256" key="1">
    <source>
        <dbReference type="ARBA" id="ARBA00001947"/>
    </source>
</evidence>
<dbReference type="InterPro" id="IPR000718">
    <property type="entry name" value="Peptidase_M13"/>
</dbReference>
<evidence type="ECO:0000313" key="12">
    <source>
        <dbReference type="Proteomes" id="UP001211065"/>
    </source>
</evidence>
<feature type="domain" description="Peptidase M13 N-terminal" evidence="10">
    <location>
        <begin position="55"/>
        <end position="437"/>
    </location>
</feature>
<evidence type="ECO:0000256" key="4">
    <source>
        <dbReference type="ARBA" id="ARBA00022723"/>
    </source>
</evidence>
<accession>A0AAD5U2P6</accession>
<name>A0AAD5U2P6_9FUNG</name>
<dbReference type="PANTHER" id="PTHR11733:SF167">
    <property type="entry name" value="FI17812P1-RELATED"/>
    <property type="match status" value="1"/>
</dbReference>
<dbReference type="InterPro" id="IPR018497">
    <property type="entry name" value="Peptidase_M13_C"/>
</dbReference>
<evidence type="ECO:0000313" key="11">
    <source>
        <dbReference type="EMBL" id="KAJ3222376.1"/>
    </source>
</evidence>
<feature type="domain" description="Peptidase M13 C-terminal" evidence="9">
    <location>
        <begin position="492"/>
        <end position="707"/>
    </location>
</feature>
<dbReference type="GO" id="GO:0016485">
    <property type="term" value="P:protein processing"/>
    <property type="evidence" value="ECO:0007669"/>
    <property type="project" value="TreeGrafter"/>
</dbReference>
<dbReference type="CDD" id="cd08662">
    <property type="entry name" value="M13"/>
    <property type="match status" value="1"/>
</dbReference>
<dbReference type="Pfam" id="PF05649">
    <property type="entry name" value="Peptidase_M13_N"/>
    <property type="match status" value="1"/>
</dbReference>
<dbReference type="GO" id="GO:0046872">
    <property type="term" value="F:metal ion binding"/>
    <property type="evidence" value="ECO:0007669"/>
    <property type="project" value="UniProtKB-KW"/>
</dbReference>
<organism evidence="11 12">
    <name type="scientific">Clydaea vesicula</name>
    <dbReference type="NCBI Taxonomy" id="447962"/>
    <lineage>
        <taxon>Eukaryota</taxon>
        <taxon>Fungi</taxon>
        <taxon>Fungi incertae sedis</taxon>
        <taxon>Chytridiomycota</taxon>
        <taxon>Chytridiomycota incertae sedis</taxon>
        <taxon>Chytridiomycetes</taxon>
        <taxon>Lobulomycetales</taxon>
        <taxon>Lobulomycetaceae</taxon>
        <taxon>Clydaea</taxon>
    </lineage>
</organism>
<evidence type="ECO:0000256" key="2">
    <source>
        <dbReference type="ARBA" id="ARBA00007357"/>
    </source>
</evidence>
<protein>
    <submittedName>
        <fullName evidence="11">Uncharacterized protein</fullName>
    </submittedName>
</protein>
<evidence type="ECO:0000259" key="10">
    <source>
        <dbReference type="Pfam" id="PF05649"/>
    </source>
</evidence>
<dbReference type="InterPro" id="IPR042089">
    <property type="entry name" value="Peptidase_M13_dom_2"/>
</dbReference>
<feature type="compositionally biased region" description="Polar residues" evidence="8">
    <location>
        <begin position="1"/>
        <end position="10"/>
    </location>
</feature>
<evidence type="ECO:0000256" key="3">
    <source>
        <dbReference type="ARBA" id="ARBA00022670"/>
    </source>
</evidence>
<dbReference type="InterPro" id="IPR008753">
    <property type="entry name" value="Peptidase_M13_N"/>
</dbReference>
<gene>
    <name evidence="11" type="ORF">HK099_002364</name>
</gene>
<comment type="caution">
    <text evidence="11">The sequence shown here is derived from an EMBL/GenBank/DDBJ whole genome shotgun (WGS) entry which is preliminary data.</text>
</comment>
<dbReference type="EMBL" id="JADGJW010000178">
    <property type="protein sequence ID" value="KAJ3222376.1"/>
    <property type="molecule type" value="Genomic_DNA"/>
</dbReference>
<dbReference type="PROSITE" id="PS51885">
    <property type="entry name" value="NEPRILYSIN"/>
    <property type="match status" value="1"/>
</dbReference>
<dbReference type="GO" id="GO:0005886">
    <property type="term" value="C:plasma membrane"/>
    <property type="evidence" value="ECO:0007669"/>
    <property type="project" value="TreeGrafter"/>
</dbReference>
<dbReference type="PANTHER" id="PTHR11733">
    <property type="entry name" value="ZINC METALLOPROTEASE FAMILY M13 NEPRILYSIN-RELATED"/>
    <property type="match status" value="1"/>
</dbReference>
<reference evidence="11" key="1">
    <citation type="submission" date="2020-05" db="EMBL/GenBank/DDBJ databases">
        <title>Phylogenomic resolution of chytrid fungi.</title>
        <authorList>
            <person name="Stajich J.E."/>
            <person name="Amses K."/>
            <person name="Simmons R."/>
            <person name="Seto K."/>
            <person name="Myers J."/>
            <person name="Bonds A."/>
            <person name="Quandt C.A."/>
            <person name="Barry K."/>
            <person name="Liu P."/>
            <person name="Grigoriev I."/>
            <person name="Longcore J.E."/>
            <person name="James T.Y."/>
        </authorList>
    </citation>
    <scope>NUCLEOTIDE SEQUENCE</scope>
    <source>
        <strain evidence="11">JEL0476</strain>
    </source>
</reference>
<evidence type="ECO:0000259" key="9">
    <source>
        <dbReference type="Pfam" id="PF01431"/>
    </source>
</evidence>
<comment type="similarity">
    <text evidence="2">Belongs to the peptidase M13 family.</text>
</comment>
<keyword evidence="7" id="KW-0482">Metalloprotease</keyword>
<keyword evidence="4" id="KW-0479">Metal-binding</keyword>
<evidence type="ECO:0000256" key="7">
    <source>
        <dbReference type="ARBA" id="ARBA00023049"/>
    </source>
</evidence>
<feature type="region of interest" description="Disordered" evidence="8">
    <location>
        <begin position="1"/>
        <end position="26"/>
    </location>
</feature>
<keyword evidence="6" id="KW-0862">Zinc</keyword>
<dbReference type="InterPro" id="IPR024079">
    <property type="entry name" value="MetalloPept_cat_dom_sf"/>
</dbReference>
<evidence type="ECO:0000256" key="8">
    <source>
        <dbReference type="SAM" id="MobiDB-lite"/>
    </source>
</evidence>
<comment type="cofactor">
    <cofactor evidence="1">
        <name>Zn(2+)</name>
        <dbReference type="ChEBI" id="CHEBI:29105"/>
    </cofactor>
</comment>
<dbReference type="Gene3D" id="3.40.390.10">
    <property type="entry name" value="Collagenase (Catalytic Domain)"/>
    <property type="match status" value="1"/>
</dbReference>
<dbReference type="SUPFAM" id="SSF55486">
    <property type="entry name" value="Metalloproteases ('zincins'), catalytic domain"/>
    <property type="match status" value="1"/>
</dbReference>
<dbReference type="Pfam" id="PF01431">
    <property type="entry name" value="Peptidase_M13"/>
    <property type="match status" value="1"/>
</dbReference>
<dbReference type="PRINTS" id="PR00786">
    <property type="entry name" value="NEPRILYSIN"/>
</dbReference>
<dbReference type="Proteomes" id="UP001211065">
    <property type="component" value="Unassembled WGS sequence"/>
</dbReference>
<keyword evidence="12" id="KW-1185">Reference proteome</keyword>
<sequence>MGNNLCTNITESEDKSKSSLTAQPSQPPIVVDSVGIQLNENKDHKHYDVDPSFLPGDDFYRYVNQNWLKDNKIPADKSSWGPMEVLNEESRTKLQETVNSALKNVSSHSENCSFVERLVGLYYESGMNMELTEQKNLEPIQEFLTQIDEIGSIEDVLKTISSHHKSKISSAFFSFGQLPDPRRSDWTCAFFEHSGLVMPDREFYLDESKKDVKAKYEVYAVNLFKLAGIDEDVAKANFKKVFDIEMKLAEASYTRVERREIEKLVNKYTVAQLLEDTGLPFEIYIKGIGLEQDFGVFYVDNPKFFKILGEILKTTPLEDIKCYLTLHFLSSVASFLTEKFQLESFTFHGKVLQGRSEREPRWKKVLDHLGEDIRDPLGELYIKNHFSAESKQDVLKMVKFIINVLHEKLAHVTWLENATKEKALMKLNNLGVKIGYPDKWVSYEEVADKLDKNKTFFENRMILSEFNFKLEIEKINKAVDPLEWEMPPYMVNAYFHPMRNEIVFPAAFLTDPFYFPPTSDKSQNLKNLAQNFGAIGMVMAHEITHGFDDMGRKFDHKGELNNWWTTKDAEDFEKRTKTLEEQFNKYEFFGEKLNGKLCLGENCADLGGVVLAYEAMKEWLKVEHPESMDNLEKDSEGFSLDQRFFVSFARIWRNLVTKEKALNIIKLDPHSPGEFRVNGVLTNFEPFYKAFNVKEGEKLYRKENERVQIW</sequence>
<dbReference type="GO" id="GO:0004222">
    <property type="term" value="F:metalloendopeptidase activity"/>
    <property type="evidence" value="ECO:0007669"/>
    <property type="project" value="InterPro"/>
</dbReference>
<evidence type="ECO:0000256" key="5">
    <source>
        <dbReference type="ARBA" id="ARBA00022801"/>
    </source>
</evidence>
<keyword evidence="5" id="KW-0378">Hydrolase</keyword>
<evidence type="ECO:0000256" key="6">
    <source>
        <dbReference type="ARBA" id="ARBA00022833"/>
    </source>
</evidence>
<dbReference type="Gene3D" id="1.10.1380.10">
    <property type="entry name" value="Neutral endopeptidase , domain2"/>
    <property type="match status" value="1"/>
</dbReference>
<dbReference type="AlphaFoldDB" id="A0AAD5U2P6"/>
<proteinExistence type="inferred from homology"/>